<feature type="domain" description="NlpC/P60" evidence="6">
    <location>
        <begin position="38"/>
        <end position="166"/>
    </location>
</feature>
<proteinExistence type="inferred from homology"/>
<dbReference type="EMBL" id="CAJRAF010000002">
    <property type="protein sequence ID" value="CAG5012918.1"/>
    <property type="molecule type" value="Genomic_DNA"/>
</dbReference>
<evidence type="ECO:0000313" key="8">
    <source>
        <dbReference type="Proteomes" id="UP000680038"/>
    </source>
</evidence>
<evidence type="ECO:0000256" key="1">
    <source>
        <dbReference type="ARBA" id="ARBA00007074"/>
    </source>
</evidence>
<reference evidence="7" key="1">
    <citation type="submission" date="2021-04" db="EMBL/GenBank/DDBJ databases">
        <authorList>
            <person name="Rodrigo-Torres L."/>
            <person name="Arahal R. D."/>
            <person name="Lucena T."/>
        </authorList>
    </citation>
    <scope>NUCLEOTIDE SEQUENCE</scope>
    <source>
        <strain evidence="7">CECT 9275</strain>
    </source>
</reference>
<evidence type="ECO:0000259" key="6">
    <source>
        <dbReference type="PROSITE" id="PS51935"/>
    </source>
</evidence>
<dbReference type="GO" id="GO:0008234">
    <property type="term" value="F:cysteine-type peptidase activity"/>
    <property type="evidence" value="ECO:0007669"/>
    <property type="project" value="UniProtKB-KW"/>
</dbReference>
<dbReference type="InterPro" id="IPR051202">
    <property type="entry name" value="Peptidase_C40"/>
</dbReference>
<keyword evidence="2" id="KW-0645">Protease</keyword>
<sequence>MMIFKLERFIFTALLGLVLNITAQAQSTTRELAEADTLNTIESLVSFATKHLHIPYRSGGTSKRGFDCSGFVRYCYNKLDITLPHSSSAQANHGEKIELEQARPGDLIFFKGQSSKSSRIGHVGIITEVTPSYVRFIHSAFKGGIRYDLLSASYYQKRFVAIRRMIQ</sequence>
<dbReference type="GO" id="GO:0006508">
    <property type="term" value="P:proteolysis"/>
    <property type="evidence" value="ECO:0007669"/>
    <property type="project" value="UniProtKB-KW"/>
</dbReference>
<dbReference type="InterPro" id="IPR000064">
    <property type="entry name" value="NLP_P60_dom"/>
</dbReference>
<evidence type="ECO:0000256" key="2">
    <source>
        <dbReference type="ARBA" id="ARBA00022670"/>
    </source>
</evidence>
<dbReference type="PANTHER" id="PTHR47053:SF1">
    <property type="entry name" value="MUREIN DD-ENDOPEPTIDASE MEPH-RELATED"/>
    <property type="match status" value="1"/>
</dbReference>
<comment type="similarity">
    <text evidence="1">Belongs to the peptidase C40 family.</text>
</comment>
<dbReference type="PANTHER" id="PTHR47053">
    <property type="entry name" value="MUREIN DD-ENDOPEPTIDASE MEPH-RELATED"/>
    <property type="match status" value="1"/>
</dbReference>
<dbReference type="SUPFAM" id="SSF54001">
    <property type="entry name" value="Cysteine proteinases"/>
    <property type="match status" value="1"/>
</dbReference>
<dbReference type="RefSeq" id="WP_310590075.1">
    <property type="nucleotide sequence ID" value="NZ_CAJRAF010000002.1"/>
</dbReference>
<keyword evidence="3" id="KW-0378">Hydrolase</keyword>
<dbReference type="Proteomes" id="UP000680038">
    <property type="component" value="Unassembled WGS sequence"/>
</dbReference>
<keyword evidence="4" id="KW-0788">Thiol protease</keyword>
<dbReference type="PROSITE" id="PS51935">
    <property type="entry name" value="NLPC_P60"/>
    <property type="match status" value="1"/>
</dbReference>
<evidence type="ECO:0000313" key="7">
    <source>
        <dbReference type="EMBL" id="CAG5012918.1"/>
    </source>
</evidence>
<evidence type="ECO:0000256" key="5">
    <source>
        <dbReference type="SAM" id="SignalP"/>
    </source>
</evidence>
<evidence type="ECO:0000256" key="4">
    <source>
        <dbReference type="ARBA" id="ARBA00022807"/>
    </source>
</evidence>
<keyword evidence="8" id="KW-1185">Reference proteome</keyword>
<evidence type="ECO:0000256" key="3">
    <source>
        <dbReference type="ARBA" id="ARBA00022801"/>
    </source>
</evidence>
<dbReference type="Gene3D" id="3.90.1720.10">
    <property type="entry name" value="endopeptidase domain like (from Nostoc punctiforme)"/>
    <property type="match status" value="1"/>
</dbReference>
<dbReference type="AlphaFoldDB" id="A0A916JH52"/>
<organism evidence="7 8">
    <name type="scientific">Dyadobacter helix</name>
    <dbReference type="NCBI Taxonomy" id="2822344"/>
    <lineage>
        <taxon>Bacteria</taxon>
        <taxon>Pseudomonadati</taxon>
        <taxon>Bacteroidota</taxon>
        <taxon>Cytophagia</taxon>
        <taxon>Cytophagales</taxon>
        <taxon>Spirosomataceae</taxon>
        <taxon>Dyadobacter</taxon>
    </lineage>
</organism>
<gene>
    <name evidence="7" type="ORF">DYBT9275_05280</name>
</gene>
<keyword evidence="5" id="KW-0732">Signal</keyword>
<dbReference type="InterPro" id="IPR038765">
    <property type="entry name" value="Papain-like_cys_pep_sf"/>
</dbReference>
<dbReference type="Pfam" id="PF00877">
    <property type="entry name" value="NLPC_P60"/>
    <property type="match status" value="1"/>
</dbReference>
<name>A0A916JH52_9BACT</name>
<protein>
    <recommendedName>
        <fullName evidence="6">NlpC/P60 domain-containing protein</fullName>
    </recommendedName>
</protein>
<accession>A0A916JH52</accession>
<feature type="chain" id="PRO_5037642716" description="NlpC/P60 domain-containing protein" evidence="5">
    <location>
        <begin position="26"/>
        <end position="167"/>
    </location>
</feature>
<feature type="signal peptide" evidence="5">
    <location>
        <begin position="1"/>
        <end position="25"/>
    </location>
</feature>
<comment type="caution">
    <text evidence="7">The sequence shown here is derived from an EMBL/GenBank/DDBJ whole genome shotgun (WGS) entry which is preliminary data.</text>
</comment>